<sequence>MSALNRDLRSVGSFTPYYSGTSAVPNEDFVLFHGKDKPNRLVERFGHPADTPRQISWRRRCRNPFVRSCTDKCLQTQVVLQASSPRWTVFLRVCPKLHLDASVQLLFRNTDDEEGMRATE</sequence>
<dbReference type="InParanoid" id="A0A401GT55"/>
<keyword evidence="2" id="KW-1185">Reference proteome</keyword>
<protein>
    <submittedName>
        <fullName evidence="1">Uncharacterized protein</fullName>
    </submittedName>
</protein>
<evidence type="ECO:0000313" key="2">
    <source>
        <dbReference type="Proteomes" id="UP000287166"/>
    </source>
</evidence>
<dbReference type="EMBL" id="BFAD01000007">
    <property type="protein sequence ID" value="GBE85349.1"/>
    <property type="molecule type" value="Genomic_DNA"/>
</dbReference>
<gene>
    <name evidence="1" type="ORF">SCP_0705360</name>
</gene>
<reference evidence="1 2" key="1">
    <citation type="journal article" date="2018" name="Sci. Rep.">
        <title>Genome sequence of the cauliflower mushroom Sparassis crispa (Hanabiratake) and its association with beneficial usage.</title>
        <authorList>
            <person name="Kiyama R."/>
            <person name="Furutani Y."/>
            <person name="Kawaguchi K."/>
            <person name="Nakanishi T."/>
        </authorList>
    </citation>
    <scope>NUCLEOTIDE SEQUENCE [LARGE SCALE GENOMIC DNA]</scope>
</reference>
<comment type="caution">
    <text evidence="1">The sequence shown here is derived from an EMBL/GenBank/DDBJ whole genome shotgun (WGS) entry which is preliminary data.</text>
</comment>
<evidence type="ECO:0000313" key="1">
    <source>
        <dbReference type="EMBL" id="GBE85349.1"/>
    </source>
</evidence>
<organism evidence="1 2">
    <name type="scientific">Sparassis crispa</name>
    <dbReference type="NCBI Taxonomy" id="139825"/>
    <lineage>
        <taxon>Eukaryota</taxon>
        <taxon>Fungi</taxon>
        <taxon>Dikarya</taxon>
        <taxon>Basidiomycota</taxon>
        <taxon>Agaricomycotina</taxon>
        <taxon>Agaricomycetes</taxon>
        <taxon>Polyporales</taxon>
        <taxon>Sparassidaceae</taxon>
        <taxon>Sparassis</taxon>
    </lineage>
</organism>
<name>A0A401GT55_9APHY</name>
<dbReference type="RefSeq" id="XP_027616262.1">
    <property type="nucleotide sequence ID" value="XM_027760461.1"/>
</dbReference>
<dbReference type="AlphaFoldDB" id="A0A401GT55"/>
<dbReference type="Proteomes" id="UP000287166">
    <property type="component" value="Unassembled WGS sequence"/>
</dbReference>
<proteinExistence type="predicted"/>
<dbReference type="GeneID" id="38782266"/>
<accession>A0A401GT55</accession>